<gene>
    <name evidence="3" type="ORF">E2C01_014234</name>
</gene>
<feature type="region of interest" description="Disordered" evidence="1">
    <location>
        <begin position="42"/>
        <end position="79"/>
    </location>
</feature>
<reference evidence="3 4" key="1">
    <citation type="submission" date="2019-05" db="EMBL/GenBank/DDBJ databases">
        <title>Another draft genome of Portunus trituberculatus and its Hox gene families provides insights of decapod evolution.</title>
        <authorList>
            <person name="Jeong J.-H."/>
            <person name="Song I."/>
            <person name="Kim S."/>
            <person name="Choi T."/>
            <person name="Kim D."/>
            <person name="Ryu S."/>
            <person name="Kim W."/>
        </authorList>
    </citation>
    <scope>NUCLEOTIDE SEQUENCE [LARGE SCALE GENOMIC DNA]</scope>
    <source>
        <tissue evidence="3">Muscle</tissue>
    </source>
</reference>
<dbReference type="AlphaFoldDB" id="A0A5B7DJD1"/>
<evidence type="ECO:0000313" key="4">
    <source>
        <dbReference type="Proteomes" id="UP000324222"/>
    </source>
</evidence>
<feature type="region of interest" description="Disordered" evidence="1">
    <location>
        <begin position="1"/>
        <end position="29"/>
    </location>
</feature>
<proteinExistence type="predicted"/>
<feature type="compositionally biased region" description="Polar residues" evidence="1">
    <location>
        <begin position="55"/>
        <end position="79"/>
    </location>
</feature>
<evidence type="ECO:0000256" key="2">
    <source>
        <dbReference type="SAM" id="Phobius"/>
    </source>
</evidence>
<dbReference type="Proteomes" id="UP000324222">
    <property type="component" value="Unassembled WGS sequence"/>
</dbReference>
<keyword evidence="2" id="KW-1133">Transmembrane helix</keyword>
<evidence type="ECO:0000256" key="1">
    <source>
        <dbReference type="SAM" id="MobiDB-lite"/>
    </source>
</evidence>
<feature type="transmembrane region" description="Helical" evidence="2">
    <location>
        <begin position="143"/>
        <end position="165"/>
    </location>
</feature>
<accession>A0A5B7DJD1</accession>
<keyword evidence="2" id="KW-0812">Transmembrane</keyword>
<organism evidence="3 4">
    <name type="scientific">Portunus trituberculatus</name>
    <name type="common">Swimming crab</name>
    <name type="synonym">Neptunus trituberculatus</name>
    <dbReference type="NCBI Taxonomy" id="210409"/>
    <lineage>
        <taxon>Eukaryota</taxon>
        <taxon>Metazoa</taxon>
        <taxon>Ecdysozoa</taxon>
        <taxon>Arthropoda</taxon>
        <taxon>Crustacea</taxon>
        <taxon>Multicrustacea</taxon>
        <taxon>Malacostraca</taxon>
        <taxon>Eumalacostraca</taxon>
        <taxon>Eucarida</taxon>
        <taxon>Decapoda</taxon>
        <taxon>Pleocyemata</taxon>
        <taxon>Brachyura</taxon>
        <taxon>Eubrachyura</taxon>
        <taxon>Portunoidea</taxon>
        <taxon>Portunidae</taxon>
        <taxon>Portuninae</taxon>
        <taxon>Portunus</taxon>
    </lineage>
</organism>
<protein>
    <submittedName>
        <fullName evidence="3">Uncharacterized protein</fullName>
    </submittedName>
</protein>
<sequence length="199" mass="22290">MEVEEKARNLHKTQNIPPKHLTTHSFNPQPFLLSHPLTTNTLSPLPYSTPRTRRPSCSTPHSTLSTTDTSRLPPTPSRWQDSLQVTHRSLASPLRVRTSTLTPPSYKDVRLPPRVISQRPSSLTAATLDAKTKKAPPVRSLPWGTPLIVPLHSLSIFSTLFFFCYSRGTDSQMRRSCARRGCEEAALGGKQLEEEEERA</sequence>
<comment type="caution">
    <text evidence="3">The sequence shown here is derived from an EMBL/GenBank/DDBJ whole genome shotgun (WGS) entry which is preliminary data.</text>
</comment>
<name>A0A5B7DJD1_PORTR</name>
<dbReference type="EMBL" id="VSRR010000957">
    <property type="protein sequence ID" value="MPC21255.1"/>
    <property type="molecule type" value="Genomic_DNA"/>
</dbReference>
<evidence type="ECO:0000313" key="3">
    <source>
        <dbReference type="EMBL" id="MPC21255.1"/>
    </source>
</evidence>
<keyword evidence="2" id="KW-0472">Membrane</keyword>
<keyword evidence="4" id="KW-1185">Reference proteome</keyword>